<keyword evidence="3" id="KW-0695">RNA-directed DNA polymerase</keyword>
<evidence type="ECO:0000259" key="2">
    <source>
        <dbReference type="Pfam" id="PF03732"/>
    </source>
</evidence>
<feature type="domain" description="Retrotransposon gag" evidence="2">
    <location>
        <begin position="204"/>
        <end position="292"/>
    </location>
</feature>
<comment type="caution">
    <text evidence="3">The sequence shown here is derived from an EMBL/GenBank/DDBJ whole genome shotgun (WGS) entry which is preliminary data.</text>
</comment>
<keyword evidence="3" id="KW-0548">Nucleotidyltransferase</keyword>
<feature type="compositionally biased region" description="Polar residues" evidence="1">
    <location>
        <begin position="729"/>
        <end position="743"/>
    </location>
</feature>
<dbReference type="PANTHER" id="PTHR33223:SF11">
    <property type="entry name" value="ELEMENT PROTEIN, PUTATIVE-RELATED"/>
    <property type="match status" value="1"/>
</dbReference>
<dbReference type="EMBL" id="BKCJ010107745">
    <property type="protein sequence ID" value="GEX42848.1"/>
    <property type="molecule type" value="Genomic_DNA"/>
</dbReference>
<feature type="compositionally biased region" description="Basic and acidic residues" evidence="1">
    <location>
        <begin position="130"/>
        <end position="144"/>
    </location>
</feature>
<feature type="compositionally biased region" description="Polar residues" evidence="1">
    <location>
        <begin position="50"/>
        <end position="59"/>
    </location>
</feature>
<name>A0A699H5W7_TANCI</name>
<keyword evidence="3" id="KW-0808">Transferase</keyword>
<feature type="region of interest" description="Disordered" evidence="1">
    <location>
        <begin position="127"/>
        <end position="177"/>
    </location>
</feature>
<protein>
    <submittedName>
        <fullName evidence="3">Reverse transcriptase domain-containing protein</fullName>
    </submittedName>
</protein>
<reference evidence="3" key="1">
    <citation type="journal article" date="2019" name="Sci. Rep.">
        <title>Draft genome of Tanacetum cinerariifolium, the natural source of mosquito coil.</title>
        <authorList>
            <person name="Yamashiro T."/>
            <person name="Shiraishi A."/>
            <person name="Satake H."/>
            <person name="Nakayama K."/>
        </authorList>
    </citation>
    <scope>NUCLEOTIDE SEQUENCE</scope>
</reference>
<dbReference type="GO" id="GO:0003964">
    <property type="term" value="F:RNA-directed DNA polymerase activity"/>
    <property type="evidence" value="ECO:0007669"/>
    <property type="project" value="UniProtKB-KW"/>
</dbReference>
<gene>
    <name evidence="3" type="ORF">Tci_314823</name>
</gene>
<feature type="region of interest" description="Disordered" evidence="1">
    <location>
        <begin position="1"/>
        <end position="59"/>
    </location>
</feature>
<dbReference type="Pfam" id="PF03732">
    <property type="entry name" value="Retrotrans_gag"/>
    <property type="match status" value="1"/>
</dbReference>
<proteinExistence type="predicted"/>
<dbReference type="InterPro" id="IPR005162">
    <property type="entry name" value="Retrotrans_gag_dom"/>
</dbReference>
<dbReference type="AlphaFoldDB" id="A0A699H5W7"/>
<feature type="compositionally biased region" description="Basic and acidic residues" evidence="1">
    <location>
        <begin position="152"/>
        <end position="164"/>
    </location>
</feature>
<organism evidence="3">
    <name type="scientific">Tanacetum cinerariifolium</name>
    <name type="common">Dalmatian daisy</name>
    <name type="synonym">Chrysanthemum cinerariifolium</name>
    <dbReference type="NCBI Taxonomy" id="118510"/>
    <lineage>
        <taxon>Eukaryota</taxon>
        <taxon>Viridiplantae</taxon>
        <taxon>Streptophyta</taxon>
        <taxon>Embryophyta</taxon>
        <taxon>Tracheophyta</taxon>
        <taxon>Spermatophyta</taxon>
        <taxon>Magnoliopsida</taxon>
        <taxon>eudicotyledons</taxon>
        <taxon>Gunneridae</taxon>
        <taxon>Pentapetalae</taxon>
        <taxon>asterids</taxon>
        <taxon>campanulids</taxon>
        <taxon>Asterales</taxon>
        <taxon>Asteraceae</taxon>
        <taxon>Asteroideae</taxon>
        <taxon>Anthemideae</taxon>
        <taxon>Anthemidinae</taxon>
        <taxon>Tanacetum</taxon>
    </lineage>
</organism>
<accession>A0A699H5W7</accession>
<dbReference type="PANTHER" id="PTHR33223">
    <property type="entry name" value="CCHC-TYPE DOMAIN-CONTAINING PROTEIN"/>
    <property type="match status" value="1"/>
</dbReference>
<feature type="region of interest" description="Disordered" evidence="1">
    <location>
        <begin position="715"/>
        <end position="743"/>
    </location>
</feature>
<sequence length="743" mass="84412">MAPSVGPGIPIYPKKKTKKGTVDSQPIEEGTRGTEARDVGKETLMGPTEPVSQIQKTSSPSSAFIIENINVLRTMIKEHDQQAKKKATPKRIAYVDSDKEAPIGSLAMSFSDRFSLESSRTFDTRIQTRFADKSQRTPSKNKEPSHRRRSRRLEDRSRTKEKVGRSKSRGKRVYEGNKDSEDHLSIFSAAAEQEERSMPVWCKMFRQTLGGVARNWFDDLDPKSVDSFEELSQKFLEELSQQKRYAKDPTEIYSIKRKQNKGLQAFMDRFKSKSSNINRVPSVLRISAFMHGHGHPKLAKKLNDKIPKTVEEMLERFRAFIRGEVVAGSAEMIEKAVASGKLAHLVKDIRQNNQRNGSHGRNNVKVINIVRGGRNHKRPFEGERSGLTDEFTFLAIPQNRLTEEPIILKGMIEDHQVRRILVDSESSRNIPPFGDNRPSSNYERGRKKQNDVDGVRDCKMSFAYNVIIGRTEMKSLGAVGSTIHSMIKFPTNQGIVTMETSREALWECNSWKRCKVYRKRDMYPFLEEGEGLASLMEYPYKCFLRIPKDNSQIRMAENDEEKTRVEEGRFLGHVVTKEGVRVDPEKVHTIIRSPTPKEEAKGSVVKKFFGKGEQVQETPDASEGETSKLSKNLQAKLTPNTKGLEVIPEKRSNRRRFERRDNPRLIAYVSKGMKDLHILIDSLTLVSQIEGNHTPVTEQERKSVNKVGDCKAGIPQLRSFSRNQDKTINRSGKSSTQGASEKA</sequence>
<feature type="compositionally biased region" description="Basic and acidic residues" evidence="1">
    <location>
        <begin position="29"/>
        <end position="41"/>
    </location>
</feature>
<evidence type="ECO:0000256" key="1">
    <source>
        <dbReference type="SAM" id="MobiDB-lite"/>
    </source>
</evidence>
<evidence type="ECO:0000313" key="3">
    <source>
        <dbReference type="EMBL" id="GEX42848.1"/>
    </source>
</evidence>
<feature type="region of interest" description="Disordered" evidence="1">
    <location>
        <begin position="427"/>
        <end position="450"/>
    </location>
</feature>